<proteinExistence type="predicted"/>
<dbReference type="AlphaFoldDB" id="A0A2S8IH80"/>
<comment type="caution">
    <text evidence="1">The sequence shown here is derived from an EMBL/GenBank/DDBJ whole genome shotgun (WGS) entry which is preliminary data.</text>
</comment>
<gene>
    <name evidence="1" type="ORF">C5613_41350</name>
</gene>
<reference evidence="2" key="1">
    <citation type="submission" date="2018-02" db="EMBL/GenBank/DDBJ databases">
        <title>Draft genome sequencing of Rhodococcus opacus KU647198.</title>
        <authorList>
            <person name="Zheng B.-X."/>
        </authorList>
    </citation>
    <scope>NUCLEOTIDE SEQUENCE [LARGE SCALE GENOMIC DNA]</scope>
    <source>
        <strain evidence="2">04-OD7</strain>
    </source>
</reference>
<accession>A0A2S8IH80</accession>
<dbReference type="RefSeq" id="WP_105423597.1">
    <property type="nucleotide sequence ID" value="NZ_PUIO01000092.1"/>
</dbReference>
<organism evidence="1 2">
    <name type="scientific">Rhodococcus opacus</name>
    <name type="common">Nocardia opaca</name>
    <dbReference type="NCBI Taxonomy" id="37919"/>
    <lineage>
        <taxon>Bacteria</taxon>
        <taxon>Bacillati</taxon>
        <taxon>Actinomycetota</taxon>
        <taxon>Actinomycetes</taxon>
        <taxon>Mycobacteriales</taxon>
        <taxon>Nocardiaceae</taxon>
        <taxon>Rhodococcus</taxon>
    </lineage>
</organism>
<name>A0A2S8IH80_RHOOP</name>
<dbReference type="EMBL" id="PUIO01000092">
    <property type="protein sequence ID" value="PQP14136.1"/>
    <property type="molecule type" value="Genomic_DNA"/>
</dbReference>
<dbReference type="Proteomes" id="UP000239290">
    <property type="component" value="Unassembled WGS sequence"/>
</dbReference>
<sequence>MMVLLVALFGQIVWLSLAIVPGGKDMSASRAVGTDLRMAVLTSTDVADGVFEEYVVWVVIVAKPLPDTSAA</sequence>
<protein>
    <submittedName>
        <fullName evidence="1">Uncharacterized protein</fullName>
    </submittedName>
</protein>
<evidence type="ECO:0000313" key="2">
    <source>
        <dbReference type="Proteomes" id="UP000239290"/>
    </source>
</evidence>
<evidence type="ECO:0000313" key="1">
    <source>
        <dbReference type="EMBL" id="PQP14136.1"/>
    </source>
</evidence>